<sequence>MFSNYLVILAVAFVGQSVAVLLPPGANCNVKDKTNVSAKDTTCCENPHMKQTQCLYQCITRDAKEGETCASYPAPGMVFPVCAPGLECRSQPQIADLATCEKPVKIAKKGESCGGFGPIGTVFPVCEKGLKCCTKPMVPDLATCETECKPRRPPPVGEGEICGGYPLPNTIYPVSKSGLKCCTEPLIADRMRCFKKCPTERILAHGQLCSGFAGPIYGKCGQGMTCCAVKHTADRSLCMTAPECKMGRIN</sequence>
<gene>
    <name evidence="2" type="ORF">HGRIS_005086</name>
</gene>
<evidence type="ECO:0000313" key="3">
    <source>
        <dbReference type="Proteomes" id="UP001556367"/>
    </source>
</evidence>
<comment type="caution">
    <text evidence="2">The sequence shown here is derived from an EMBL/GenBank/DDBJ whole genome shotgun (WGS) entry which is preliminary data.</text>
</comment>
<reference evidence="3" key="1">
    <citation type="submission" date="2024-06" db="EMBL/GenBank/DDBJ databases">
        <title>Multi-omics analyses provide insights into the biosynthesis of the anticancer antibiotic pleurotin in Hohenbuehelia grisea.</title>
        <authorList>
            <person name="Weaver J.A."/>
            <person name="Alberti F."/>
        </authorList>
    </citation>
    <scope>NUCLEOTIDE SEQUENCE [LARGE SCALE GENOMIC DNA]</scope>
    <source>
        <strain evidence="3">T-177</strain>
    </source>
</reference>
<keyword evidence="3" id="KW-1185">Reference proteome</keyword>
<keyword evidence="1" id="KW-0732">Signal</keyword>
<evidence type="ECO:0000313" key="2">
    <source>
        <dbReference type="EMBL" id="KAL0953921.1"/>
    </source>
</evidence>
<dbReference type="EMBL" id="JASNQZ010000008">
    <property type="protein sequence ID" value="KAL0953921.1"/>
    <property type="molecule type" value="Genomic_DNA"/>
</dbReference>
<dbReference type="Proteomes" id="UP001556367">
    <property type="component" value="Unassembled WGS sequence"/>
</dbReference>
<accession>A0ABR3JFE1</accession>
<proteinExistence type="predicted"/>
<feature type="signal peptide" evidence="1">
    <location>
        <begin position="1"/>
        <end position="19"/>
    </location>
</feature>
<organism evidence="2 3">
    <name type="scientific">Hohenbuehelia grisea</name>
    <dbReference type="NCBI Taxonomy" id="104357"/>
    <lineage>
        <taxon>Eukaryota</taxon>
        <taxon>Fungi</taxon>
        <taxon>Dikarya</taxon>
        <taxon>Basidiomycota</taxon>
        <taxon>Agaricomycotina</taxon>
        <taxon>Agaricomycetes</taxon>
        <taxon>Agaricomycetidae</taxon>
        <taxon>Agaricales</taxon>
        <taxon>Pleurotineae</taxon>
        <taxon>Pleurotaceae</taxon>
        <taxon>Hohenbuehelia</taxon>
    </lineage>
</organism>
<evidence type="ECO:0000256" key="1">
    <source>
        <dbReference type="SAM" id="SignalP"/>
    </source>
</evidence>
<name>A0ABR3JFE1_9AGAR</name>
<protein>
    <submittedName>
        <fullName evidence="2">Uncharacterized protein</fullName>
    </submittedName>
</protein>
<feature type="chain" id="PRO_5047170202" evidence="1">
    <location>
        <begin position="20"/>
        <end position="250"/>
    </location>
</feature>